<evidence type="ECO:0000259" key="10">
    <source>
        <dbReference type="Pfam" id="PF13813"/>
    </source>
</evidence>
<feature type="transmembrane region" description="Helical" evidence="9">
    <location>
        <begin position="146"/>
        <end position="171"/>
    </location>
</feature>
<dbReference type="AlphaFoldDB" id="A0AAN6NRQ1"/>
<feature type="transmembrane region" description="Helical" evidence="9">
    <location>
        <begin position="686"/>
        <end position="704"/>
    </location>
</feature>
<keyword evidence="7 9" id="KW-0472">Membrane</keyword>
<evidence type="ECO:0000256" key="5">
    <source>
        <dbReference type="ARBA" id="ARBA00022692"/>
    </source>
</evidence>
<comment type="similarity">
    <text evidence="3">Belongs to the wax synthase family.</text>
</comment>
<organism evidence="11 12">
    <name type="scientific">Pseudoneurospora amorphoporcata</name>
    <dbReference type="NCBI Taxonomy" id="241081"/>
    <lineage>
        <taxon>Eukaryota</taxon>
        <taxon>Fungi</taxon>
        <taxon>Dikarya</taxon>
        <taxon>Ascomycota</taxon>
        <taxon>Pezizomycotina</taxon>
        <taxon>Sordariomycetes</taxon>
        <taxon>Sordariomycetidae</taxon>
        <taxon>Sordariales</taxon>
        <taxon>Sordariaceae</taxon>
        <taxon>Pseudoneurospora</taxon>
    </lineage>
</organism>
<evidence type="ECO:0000256" key="8">
    <source>
        <dbReference type="SAM" id="MobiDB-lite"/>
    </source>
</evidence>
<proteinExistence type="inferred from homology"/>
<comment type="pathway">
    <text evidence="2">Secondary metabolite biosynthesis.</text>
</comment>
<dbReference type="InterPro" id="IPR032805">
    <property type="entry name" value="Wax_synthase_dom"/>
</dbReference>
<sequence>MSSLAFASTSPADADAPPIINLAAHYLTTYRSIFYDALHHTNKVQPFLLPFCLVGSCILPVAYLCIPQYAVVTTTLNDNHQQVRIRREWIHHLRWLVGAVMVWWNLGIVVGLPGFGGRVVEQEGGSGGWVGRWFVPGKTTASACTAMAYAAGLMCGWGTIWGLETVVFGGYQGWAMRVRRRLRTGSGSGSGQPTRGEEVVNQKKHGKGAEGELNGRPVNGTTTTNDTTAKRQQSKSEQNNGIRNGSWGPDTTAFHRRRNLNLSSMFEKESWELADTAFGKVAPKGQRWTVDETVDLDKYEYYWEPYPDQGTVWERLDWVMDMFNSFRGAGWNYSISCIPSLQPPVIPRLPNSITAAASSSSSSQILPYFPTGLPVSFDNLPLSTPQNFHRSLTVRQFLTSRLIHMTWSYLALDFFTISARLDPYFILGPNGPLRHPTHLASLASFSSSTPVLPPLSLATAKFLSSLPPWGLEFARSTFSLSSVLGGLFLVSNLWQLVQFFVLGKLGKMLGIDSQGMDELWRYPSSFGGFVGNVLDRGLAGFWGGWWHQSFRVGFTGPVRFLVVSRGWLGGGRGYGEKTKKSNLAATLEMATAFFLSGVLHALGGWTCTAFRISPSSSSSSASGEHLHDLLTGEQRNRLPVFFEPVGFFVSQFVGCLVQAFLAVVLRNLVGNGKDKMTEIPRWLKRTGNGLFVFLWLHWTRWMLIDDMARSGLFLFEPVPVSVFRLLGLGGMPGEGGTRDWWRLDGEYVPGLWWGSSKWWWGNGVRI</sequence>
<evidence type="ECO:0000256" key="9">
    <source>
        <dbReference type="SAM" id="Phobius"/>
    </source>
</evidence>
<feature type="domain" description="Wax synthase" evidence="10">
    <location>
        <begin position="535"/>
        <end position="609"/>
    </location>
</feature>
<keyword evidence="5 9" id="KW-0812">Transmembrane</keyword>
<evidence type="ECO:0000256" key="7">
    <source>
        <dbReference type="ARBA" id="ARBA00023136"/>
    </source>
</evidence>
<comment type="subcellular location">
    <subcellularLocation>
        <location evidence="1">Membrane</location>
        <topology evidence="1">Multi-pass membrane protein</topology>
    </subcellularLocation>
</comment>
<reference evidence="11" key="2">
    <citation type="submission" date="2023-06" db="EMBL/GenBank/DDBJ databases">
        <authorList>
            <consortium name="Lawrence Berkeley National Laboratory"/>
            <person name="Mondo S.J."/>
            <person name="Hensen N."/>
            <person name="Bonometti L."/>
            <person name="Westerberg I."/>
            <person name="Brannstrom I.O."/>
            <person name="Guillou S."/>
            <person name="Cros-Aarteil S."/>
            <person name="Calhoun S."/>
            <person name="Haridas S."/>
            <person name="Kuo A."/>
            <person name="Pangilinan J."/>
            <person name="Riley R."/>
            <person name="Labutti K."/>
            <person name="Andreopoulos B."/>
            <person name="Lipzen A."/>
            <person name="Chen C."/>
            <person name="Yanf M."/>
            <person name="Daum C."/>
            <person name="Ng V."/>
            <person name="Clum A."/>
            <person name="Steindorff A."/>
            <person name="Ohm R."/>
            <person name="Martin F."/>
            <person name="Silar P."/>
            <person name="Natvig D."/>
            <person name="Lalanne C."/>
            <person name="Gautier V."/>
            <person name="Ament-Velasquez S.L."/>
            <person name="Kruys A."/>
            <person name="Hutchinson M.I."/>
            <person name="Powell A.J."/>
            <person name="Barry K."/>
            <person name="Miller A.N."/>
            <person name="Grigoriev I.V."/>
            <person name="Debuchy R."/>
            <person name="Gladieux P."/>
            <person name="Thoren M.H."/>
            <person name="Johannesson H."/>
        </authorList>
    </citation>
    <scope>NUCLEOTIDE SEQUENCE</scope>
    <source>
        <strain evidence="11">CBS 626.80</strain>
    </source>
</reference>
<dbReference type="PANTHER" id="PTHR31595">
    <property type="entry name" value="LONG-CHAIN-ALCOHOL O-FATTY-ACYLTRANSFERASE 3-RELATED"/>
    <property type="match status" value="1"/>
</dbReference>
<evidence type="ECO:0000256" key="2">
    <source>
        <dbReference type="ARBA" id="ARBA00005179"/>
    </source>
</evidence>
<evidence type="ECO:0000313" key="11">
    <source>
        <dbReference type="EMBL" id="KAK3948642.1"/>
    </source>
</evidence>
<dbReference type="Pfam" id="PF13813">
    <property type="entry name" value="MBOAT_2"/>
    <property type="match status" value="1"/>
</dbReference>
<protein>
    <recommendedName>
        <fullName evidence="10">Wax synthase domain-containing protein</fullName>
    </recommendedName>
</protein>
<dbReference type="EMBL" id="MU859253">
    <property type="protein sequence ID" value="KAK3948642.1"/>
    <property type="molecule type" value="Genomic_DNA"/>
</dbReference>
<keyword evidence="12" id="KW-1185">Reference proteome</keyword>
<dbReference type="PANTHER" id="PTHR31595:SF57">
    <property type="entry name" value="OS04G0481900 PROTEIN"/>
    <property type="match status" value="1"/>
</dbReference>
<gene>
    <name evidence="11" type="ORF">QBC32DRAFT_268485</name>
</gene>
<evidence type="ECO:0000256" key="1">
    <source>
        <dbReference type="ARBA" id="ARBA00004141"/>
    </source>
</evidence>
<keyword evidence="4" id="KW-0808">Transferase</keyword>
<accession>A0AAN6NRQ1</accession>
<evidence type="ECO:0000313" key="12">
    <source>
        <dbReference type="Proteomes" id="UP001303222"/>
    </source>
</evidence>
<evidence type="ECO:0000256" key="3">
    <source>
        <dbReference type="ARBA" id="ARBA00007282"/>
    </source>
</evidence>
<dbReference type="GO" id="GO:0008374">
    <property type="term" value="F:O-acyltransferase activity"/>
    <property type="evidence" value="ECO:0007669"/>
    <property type="project" value="InterPro"/>
</dbReference>
<feature type="transmembrane region" description="Helical" evidence="9">
    <location>
        <begin position="589"/>
        <end position="612"/>
    </location>
</feature>
<comment type="caution">
    <text evidence="11">The sequence shown here is derived from an EMBL/GenBank/DDBJ whole genome shotgun (WGS) entry which is preliminary data.</text>
</comment>
<name>A0AAN6NRQ1_9PEZI</name>
<evidence type="ECO:0000256" key="4">
    <source>
        <dbReference type="ARBA" id="ARBA00022679"/>
    </source>
</evidence>
<dbReference type="Proteomes" id="UP001303222">
    <property type="component" value="Unassembled WGS sequence"/>
</dbReference>
<dbReference type="GO" id="GO:0006629">
    <property type="term" value="P:lipid metabolic process"/>
    <property type="evidence" value="ECO:0007669"/>
    <property type="project" value="InterPro"/>
</dbReference>
<reference evidence="11" key="1">
    <citation type="journal article" date="2023" name="Mol. Phylogenet. Evol.">
        <title>Genome-scale phylogeny and comparative genomics of the fungal order Sordariales.</title>
        <authorList>
            <person name="Hensen N."/>
            <person name="Bonometti L."/>
            <person name="Westerberg I."/>
            <person name="Brannstrom I.O."/>
            <person name="Guillou S."/>
            <person name="Cros-Aarteil S."/>
            <person name="Calhoun S."/>
            <person name="Haridas S."/>
            <person name="Kuo A."/>
            <person name="Mondo S."/>
            <person name="Pangilinan J."/>
            <person name="Riley R."/>
            <person name="LaButti K."/>
            <person name="Andreopoulos B."/>
            <person name="Lipzen A."/>
            <person name="Chen C."/>
            <person name="Yan M."/>
            <person name="Daum C."/>
            <person name="Ng V."/>
            <person name="Clum A."/>
            <person name="Steindorff A."/>
            <person name="Ohm R.A."/>
            <person name="Martin F."/>
            <person name="Silar P."/>
            <person name="Natvig D.O."/>
            <person name="Lalanne C."/>
            <person name="Gautier V."/>
            <person name="Ament-Velasquez S.L."/>
            <person name="Kruys A."/>
            <person name="Hutchinson M.I."/>
            <person name="Powell A.J."/>
            <person name="Barry K."/>
            <person name="Miller A.N."/>
            <person name="Grigoriev I.V."/>
            <person name="Debuchy R."/>
            <person name="Gladieux P."/>
            <person name="Hiltunen Thoren M."/>
            <person name="Johannesson H."/>
        </authorList>
    </citation>
    <scope>NUCLEOTIDE SEQUENCE</scope>
    <source>
        <strain evidence="11">CBS 626.80</strain>
    </source>
</reference>
<feature type="region of interest" description="Disordered" evidence="8">
    <location>
        <begin position="184"/>
        <end position="253"/>
    </location>
</feature>
<dbReference type="InterPro" id="IPR044851">
    <property type="entry name" value="Wax_synthase"/>
</dbReference>
<evidence type="ECO:0000256" key="6">
    <source>
        <dbReference type="ARBA" id="ARBA00022989"/>
    </source>
</evidence>
<dbReference type="GO" id="GO:0016020">
    <property type="term" value="C:membrane"/>
    <property type="evidence" value="ECO:0007669"/>
    <property type="project" value="UniProtKB-SubCell"/>
</dbReference>
<feature type="transmembrane region" description="Helical" evidence="9">
    <location>
        <begin position="47"/>
        <end position="72"/>
    </location>
</feature>
<feature type="transmembrane region" description="Helical" evidence="9">
    <location>
        <begin position="93"/>
        <end position="115"/>
    </location>
</feature>
<feature type="transmembrane region" description="Helical" evidence="9">
    <location>
        <begin position="645"/>
        <end position="665"/>
    </location>
</feature>
<keyword evidence="6 9" id="KW-1133">Transmembrane helix</keyword>